<evidence type="ECO:0000313" key="1">
    <source>
        <dbReference type="EMBL" id="WYW16326.1"/>
    </source>
</evidence>
<organism evidence="1 2">
    <name type="scientific">Amycolatopsis coloradensis</name>
    <dbReference type="NCBI Taxonomy" id="76021"/>
    <lineage>
        <taxon>Bacteria</taxon>
        <taxon>Bacillati</taxon>
        <taxon>Actinomycetota</taxon>
        <taxon>Actinomycetes</taxon>
        <taxon>Pseudonocardiales</taxon>
        <taxon>Pseudonocardiaceae</taxon>
        <taxon>Amycolatopsis</taxon>
    </lineage>
</organism>
<dbReference type="Proteomes" id="UP001456344">
    <property type="component" value="Chromosome"/>
</dbReference>
<keyword evidence="2" id="KW-1185">Reference proteome</keyword>
<name>A0ACD5BAA4_9PSEU</name>
<gene>
    <name evidence="1" type="ORF">LCL61_12280</name>
</gene>
<protein>
    <submittedName>
        <fullName evidence="1">SgcJ/EcaC family oxidoreductase</fullName>
    </submittedName>
</protein>
<reference evidence="1" key="1">
    <citation type="submission" date="2023-10" db="EMBL/GenBank/DDBJ databases">
        <title>Whole genome sequencing of actinobacterial strain Amycolatopsis sp. (BCA-696) identifies the underlying plant growth-promoting genes.</title>
        <authorList>
            <person name="Gandham P."/>
            <person name="Vadla N."/>
            <person name="Saji A."/>
            <person name="Srinivas V."/>
            <person name="Ruperao P."/>
            <person name="Selvanayagam S."/>
            <person name="Saxena R.K."/>
            <person name="Rathore A."/>
            <person name="Gopalakrishnan S."/>
            <person name="Thakur V."/>
        </authorList>
    </citation>
    <scope>NUCLEOTIDE SEQUENCE</scope>
    <source>
        <strain evidence="1">BCA-696</strain>
    </source>
</reference>
<accession>A0ACD5BAA4</accession>
<dbReference type="EMBL" id="CP150484">
    <property type="protein sequence ID" value="WYW16326.1"/>
    <property type="molecule type" value="Genomic_DNA"/>
</dbReference>
<sequence length="159" mass="17480">MPTTNSWGNATSILADHAVKEDTAFYRSFTSEDEKAVLTVPQRIQDAWLKNDADTFADVFAENGSLLLQDNQLTSREQIRDFMRAGFQGGLKGAHVYGWPLEVKFLGPNVAIVITEGGIIRAGESEIAPENQIRAVWTVVRGEDGELSLFSHQSSPIKG</sequence>
<proteinExistence type="predicted"/>
<evidence type="ECO:0000313" key="2">
    <source>
        <dbReference type="Proteomes" id="UP001456344"/>
    </source>
</evidence>